<dbReference type="AlphaFoldDB" id="A0A0B1SE76"/>
<dbReference type="Proteomes" id="UP000053660">
    <property type="component" value="Unassembled WGS sequence"/>
</dbReference>
<evidence type="ECO:0000313" key="3">
    <source>
        <dbReference type="Proteomes" id="UP000053660"/>
    </source>
</evidence>
<dbReference type="EMBL" id="KN574474">
    <property type="protein sequence ID" value="KHJ83224.1"/>
    <property type="molecule type" value="Genomic_DNA"/>
</dbReference>
<proteinExistence type="predicted"/>
<sequence length="75" mass="8913">MEEGEDFPMRPRSRRMGFRGHRRNDRMGPMWRRRGPRGRSGYRPYLLNRNATQKKKIVQEMGAVKSGSSKLQLKH</sequence>
<gene>
    <name evidence="2" type="ORF">OESDEN_17079</name>
</gene>
<organism evidence="2 3">
    <name type="scientific">Oesophagostomum dentatum</name>
    <name type="common">Nodular worm</name>
    <dbReference type="NCBI Taxonomy" id="61180"/>
    <lineage>
        <taxon>Eukaryota</taxon>
        <taxon>Metazoa</taxon>
        <taxon>Ecdysozoa</taxon>
        <taxon>Nematoda</taxon>
        <taxon>Chromadorea</taxon>
        <taxon>Rhabditida</taxon>
        <taxon>Rhabditina</taxon>
        <taxon>Rhabditomorpha</taxon>
        <taxon>Strongyloidea</taxon>
        <taxon>Strongylidae</taxon>
        <taxon>Oesophagostomum</taxon>
    </lineage>
</organism>
<feature type="compositionally biased region" description="Basic residues" evidence="1">
    <location>
        <begin position="11"/>
        <end position="24"/>
    </location>
</feature>
<protein>
    <submittedName>
        <fullName evidence="2">Uncharacterized protein</fullName>
    </submittedName>
</protein>
<name>A0A0B1SE76_OESDE</name>
<feature type="region of interest" description="Disordered" evidence="1">
    <location>
        <begin position="1"/>
        <end position="45"/>
    </location>
</feature>
<keyword evidence="3" id="KW-1185">Reference proteome</keyword>
<reference evidence="2 3" key="1">
    <citation type="submission" date="2014-03" db="EMBL/GenBank/DDBJ databases">
        <title>Draft genome of the hookworm Oesophagostomum dentatum.</title>
        <authorList>
            <person name="Mitreva M."/>
        </authorList>
    </citation>
    <scope>NUCLEOTIDE SEQUENCE [LARGE SCALE GENOMIC DNA]</scope>
    <source>
        <strain evidence="2 3">OD-Hann</strain>
    </source>
</reference>
<evidence type="ECO:0000313" key="2">
    <source>
        <dbReference type="EMBL" id="KHJ83224.1"/>
    </source>
</evidence>
<evidence type="ECO:0000256" key="1">
    <source>
        <dbReference type="SAM" id="MobiDB-lite"/>
    </source>
</evidence>
<accession>A0A0B1SE76</accession>